<dbReference type="PANTHER" id="PTHR35813:SF1">
    <property type="entry name" value="INNER MEMBRANE PROTEIN YBAN"/>
    <property type="match status" value="1"/>
</dbReference>
<feature type="transmembrane region" description="Helical" evidence="1">
    <location>
        <begin position="99"/>
        <end position="121"/>
    </location>
</feature>
<reference evidence="2" key="2">
    <citation type="submission" date="2021-04" db="EMBL/GenBank/DDBJ databases">
        <authorList>
            <person name="Gilroy R."/>
        </authorList>
    </citation>
    <scope>NUCLEOTIDE SEQUENCE</scope>
    <source>
        <strain evidence="2">ChiSjej2B20-11307</strain>
    </source>
</reference>
<sequence length="131" mass="14903">MKIKKMLWITLGFIGLGIGAIGAVLPMLPSFPFLLLAASCFGKSSEKLNVWFINTKLYKNNLESYVQGRGMALHTKIKVMVTVTLLMAFSFFMMIQKNLYIPCAILGVVWAFHIIYFIWIVKTYTPELKES</sequence>
<keyword evidence="1" id="KW-0472">Membrane</keyword>
<reference evidence="2" key="1">
    <citation type="journal article" date="2021" name="PeerJ">
        <title>Extensive microbial diversity within the chicken gut microbiome revealed by metagenomics and culture.</title>
        <authorList>
            <person name="Gilroy R."/>
            <person name="Ravi A."/>
            <person name="Getino M."/>
            <person name="Pursley I."/>
            <person name="Horton D.L."/>
            <person name="Alikhan N.F."/>
            <person name="Baker D."/>
            <person name="Gharbi K."/>
            <person name="Hall N."/>
            <person name="Watson M."/>
            <person name="Adriaenssens E.M."/>
            <person name="Foster-Nyarko E."/>
            <person name="Jarju S."/>
            <person name="Secka A."/>
            <person name="Antonio M."/>
            <person name="Oren A."/>
            <person name="Chaudhuri R.R."/>
            <person name="La Ragione R."/>
            <person name="Hildebrand F."/>
            <person name="Pallen M.J."/>
        </authorList>
    </citation>
    <scope>NUCLEOTIDE SEQUENCE</scope>
    <source>
        <strain evidence="2">ChiSjej2B20-11307</strain>
    </source>
</reference>
<accession>A0A9D2KHA2</accession>
<dbReference type="PANTHER" id="PTHR35813">
    <property type="entry name" value="INNER MEMBRANE PROTEIN YBAN"/>
    <property type="match status" value="1"/>
</dbReference>
<comment type="caution">
    <text evidence="2">The sequence shown here is derived from an EMBL/GenBank/DDBJ whole genome shotgun (WGS) entry which is preliminary data.</text>
</comment>
<proteinExistence type="predicted"/>
<dbReference type="Pfam" id="PF04304">
    <property type="entry name" value="DUF454"/>
    <property type="match status" value="1"/>
</dbReference>
<dbReference type="GO" id="GO:0005886">
    <property type="term" value="C:plasma membrane"/>
    <property type="evidence" value="ECO:0007669"/>
    <property type="project" value="TreeGrafter"/>
</dbReference>
<keyword evidence="1" id="KW-1133">Transmembrane helix</keyword>
<evidence type="ECO:0000256" key="1">
    <source>
        <dbReference type="SAM" id="Phobius"/>
    </source>
</evidence>
<evidence type="ECO:0000313" key="2">
    <source>
        <dbReference type="EMBL" id="HJA05579.1"/>
    </source>
</evidence>
<dbReference type="Proteomes" id="UP000824223">
    <property type="component" value="Unassembled WGS sequence"/>
</dbReference>
<dbReference type="AlphaFoldDB" id="A0A9D2KHA2"/>
<dbReference type="InterPro" id="IPR007401">
    <property type="entry name" value="DUF454"/>
</dbReference>
<feature type="transmembrane region" description="Helical" evidence="1">
    <location>
        <begin position="71"/>
        <end position="92"/>
    </location>
</feature>
<organism evidence="2 3">
    <name type="scientific">Candidatus Mediterraneibacter pullicola</name>
    <dbReference type="NCBI Taxonomy" id="2838682"/>
    <lineage>
        <taxon>Bacteria</taxon>
        <taxon>Bacillati</taxon>
        <taxon>Bacillota</taxon>
        <taxon>Clostridia</taxon>
        <taxon>Lachnospirales</taxon>
        <taxon>Lachnospiraceae</taxon>
        <taxon>Mediterraneibacter</taxon>
    </lineage>
</organism>
<keyword evidence="1" id="KW-0812">Transmembrane</keyword>
<dbReference type="PIRSF" id="PIRSF016789">
    <property type="entry name" value="DUF454"/>
    <property type="match status" value="1"/>
</dbReference>
<evidence type="ECO:0000313" key="3">
    <source>
        <dbReference type="Proteomes" id="UP000824223"/>
    </source>
</evidence>
<name>A0A9D2KHA2_9FIRM</name>
<dbReference type="EMBL" id="DXAK01000002">
    <property type="protein sequence ID" value="HJA05579.1"/>
    <property type="molecule type" value="Genomic_DNA"/>
</dbReference>
<protein>
    <submittedName>
        <fullName evidence="2">YbaN family protein</fullName>
    </submittedName>
</protein>
<gene>
    <name evidence="2" type="ORF">H9798_00285</name>
</gene>